<keyword evidence="2" id="KW-0812">Transmembrane</keyword>
<feature type="compositionally biased region" description="Acidic residues" evidence="1">
    <location>
        <begin position="62"/>
        <end position="86"/>
    </location>
</feature>
<dbReference type="RefSeq" id="WP_151624348.1">
    <property type="nucleotide sequence ID" value="NZ_CP043028.1"/>
</dbReference>
<evidence type="ECO:0000256" key="1">
    <source>
        <dbReference type="SAM" id="MobiDB-lite"/>
    </source>
</evidence>
<dbReference type="KEGG" id="pxv:FXF36_11820"/>
<feature type="region of interest" description="Disordered" evidence="1">
    <location>
        <begin position="62"/>
        <end position="121"/>
    </location>
</feature>
<organism evidence="3 4">
    <name type="scientific">Pseudobutyrivibrio xylanivorans</name>
    <dbReference type="NCBI Taxonomy" id="185007"/>
    <lineage>
        <taxon>Bacteria</taxon>
        <taxon>Bacillati</taxon>
        <taxon>Bacillota</taxon>
        <taxon>Clostridia</taxon>
        <taxon>Lachnospirales</taxon>
        <taxon>Lachnospiraceae</taxon>
        <taxon>Pseudobutyrivibrio</taxon>
    </lineage>
</organism>
<evidence type="ECO:0000313" key="3">
    <source>
        <dbReference type="EMBL" id="QFJ55508.1"/>
    </source>
</evidence>
<keyword evidence="2" id="KW-1133">Transmembrane helix</keyword>
<name>A0A5P6VT88_PSEXY</name>
<dbReference type="OrthoDB" id="9792479at2"/>
<evidence type="ECO:0000313" key="4">
    <source>
        <dbReference type="Proteomes" id="UP000327030"/>
    </source>
</evidence>
<dbReference type="Proteomes" id="UP000327030">
    <property type="component" value="Chromosome 1"/>
</dbReference>
<keyword evidence="2" id="KW-0472">Membrane</keyword>
<dbReference type="EMBL" id="CP043028">
    <property type="protein sequence ID" value="QFJ55508.1"/>
    <property type="molecule type" value="Genomic_DNA"/>
</dbReference>
<dbReference type="AlphaFoldDB" id="A0A5P6VT88"/>
<dbReference type="Gene3D" id="3.30.1490.480">
    <property type="entry name" value="Endolytic murein transglycosylase"/>
    <property type="match status" value="1"/>
</dbReference>
<proteinExistence type="predicted"/>
<accession>A0A5P6VT88</accession>
<evidence type="ECO:0000256" key="2">
    <source>
        <dbReference type="SAM" id="Phobius"/>
    </source>
</evidence>
<reference evidence="4" key="1">
    <citation type="submission" date="2019-08" db="EMBL/GenBank/DDBJ databases">
        <title>Complete Genome Sequence of the Polysaccharide-Degrading Rumen Bacterium Pseudobutyrivibrio xylanivorans MA3014.</title>
        <authorList>
            <person name="Palevich N."/>
            <person name="Maclean P.H."/>
            <person name="Kelly W.J."/>
            <person name="Leahy S.C."/>
            <person name="Rakonjac J."/>
            <person name="Attwood G.T."/>
        </authorList>
    </citation>
    <scope>NUCLEOTIDE SEQUENCE [LARGE SCALE GENOMIC DNA]</scope>
    <source>
        <strain evidence="4">MA3014</strain>
    </source>
</reference>
<gene>
    <name evidence="3" type="ORF">FXF36_11820</name>
</gene>
<sequence>MRFKYYLRGIGIGITFATLILTISFYFGRDAITKQALTDEEIIEKATALGMTMPEGMEVPIEETEAESDSESSAEEVVEENTEGMDSDLKVEEEVINNSSAVSEGKPETKVEEKTEEDSEDETIRYIPFTVRGGESSEVVSNHLFKAGLVDSADGFNKYLSQVNIDNLIKTGTFYIKEGSSYDDIAALLVNKEVRTTSPPKGN</sequence>
<protein>
    <submittedName>
        <fullName evidence="3">Endolytic transglycosylase MltG</fullName>
    </submittedName>
</protein>
<feature type="transmembrane region" description="Helical" evidence="2">
    <location>
        <begin position="6"/>
        <end position="27"/>
    </location>
</feature>